<proteinExistence type="predicted"/>
<reference evidence="1 2" key="1">
    <citation type="submission" date="2019-03" db="EMBL/GenBank/DDBJ databases">
        <title>Genomic Encyclopedia of Type Strains, Phase IV (KMG-IV): sequencing the most valuable type-strain genomes for metagenomic binning, comparative biology and taxonomic classification.</title>
        <authorList>
            <person name="Goeker M."/>
        </authorList>
    </citation>
    <scope>NUCLEOTIDE SEQUENCE [LARGE SCALE GENOMIC DNA]</scope>
    <source>
        <strain evidence="1 2">DSM 21667</strain>
    </source>
</reference>
<gene>
    <name evidence="1" type="ORF">DFR29_11589</name>
</gene>
<dbReference type="Proteomes" id="UP000295293">
    <property type="component" value="Unassembled WGS sequence"/>
</dbReference>
<protein>
    <submittedName>
        <fullName evidence="1">Uncharacterized protein</fullName>
    </submittedName>
</protein>
<dbReference type="AlphaFoldDB" id="A0A4V6PYA2"/>
<sequence>MQRYEALGSLCFDHLPVAVGGEPHARGASFFHEVPQIQLGDLANARTRVEPDQQRPAGVLRSNL</sequence>
<name>A0A4V6PYA2_9GAMM</name>
<keyword evidence="2" id="KW-1185">Reference proteome</keyword>
<accession>A0A4V6PYA2</accession>
<evidence type="ECO:0000313" key="1">
    <source>
        <dbReference type="EMBL" id="TDR39701.1"/>
    </source>
</evidence>
<evidence type="ECO:0000313" key="2">
    <source>
        <dbReference type="Proteomes" id="UP000295293"/>
    </source>
</evidence>
<dbReference type="EMBL" id="SNZH01000015">
    <property type="protein sequence ID" value="TDR39701.1"/>
    <property type="molecule type" value="Genomic_DNA"/>
</dbReference>
<organism evidence="1 2">
    <name type="scientific">Tahibacter aquaticus</name>
    <dbReference type="NCBI Taxonomy" id="520092"/>
    <lineage>
        <taxon>Bacteria</taxon>
        <taxon>Pseudomonadati</taxon>
        <taxon>Pseudomonadota</taxon>
        <taxon>Gammaproteobacteria</taxon>
        <taxon>Lysobacterales</taxon>
        <taxon>Rhodanobacteraceae</taxon>
        <taxon>Tahibacter</taxon>
    </lineage>
</organism>
<comment type="caution">
    <text evidence="1">The sequence shown here is derived from an EMBL/GenBank/DDBJ whole genome shotgun (WGS) entry which is preliminary data.</text>
</comment>